<gene>
    <name evidence="2" type="primary">LOC140014167</name>
</gene>
<organism evidence="1 2">
    <name type="scientific">Coffea arabica</name>
    <name type="common">Arabian coffee</name>
    <dbReference type="NCBI Taxonomy" id="13443"/>
    <lineage>
        <taxon>Eukaryota</taxon>
        <taxon>Viridiplantae</taxon>
        <taxon>Streptophyta</taxon>
        <taxon>Embryophyta</taxon>
        <taxon>Tracheophyta</taxon>
        <taxon>Spermatophyta</taxon>
        <taxon>Magnoliopsida</taxon>
        <taxon>eudicotyledons</taxon>
        <taxon>Gunneridae</taxon>
        <taxon>Pentapetalae</taxon>
        <taxon>asterids</taxon>
        <taxon>lamiids</taxon>
        <taxon>Gentianales</taxon>
        <taxon>Rubiaceae</taxon>
        <taxon>Ixoroideae</taxon>
        <taxon>Gardenieae complex</taxon>
        <taxon>Bertiereae - Coffeeae clade</taxon>
        <taxon>Coffeeae</taxon>
        <taxon>Coffea</taxon>
    </lineage>
</organism>
<dbReference type="Gene3D" id="3.10.10.10">
    <property type="entry name" value="HIV Type 1 Reverse Transcriptase, subunit A, domain 1"/>
    <property type="match status" value="1"/>
</dbReference>
<dbReference type="InterPro" id="IPR032567">
    <property type="entry name" value="RTL1-rel"/>
</dbReference>
<dbReference type="SUPFAM" id="SSF56672">
    <property type="entry name" value="DNA/RNA polymerases"/>
    <property type="match status" value="1"/>
</dbReference>
<name>A0ABM4VMC8_COFAR</name>
<sequence length="145" mass="16221">MDWLAHYHARVGCRMKVVEFCILGEATLKLDVRGMLASSALISGIRTRKLLSHGAHGYLAFLVNTPGGKIKLEDMPVIREYPDVFPEELGSLPPERQIEFKVDLVPGTTHISKALYQMAPVELKELKVQLQDLLERGFIHASESP</sequence>
<dbReference type="PANTHER" id="PTHR15503">
    <property type="entry name" value="LDOC1 RELATED"/>
    <property type="match status" value="1"/>
</dbReference>
<evidence type="ECO:0000313" key="2">
    <source>
        <dbReference type="RefSeq" id="XP_071920681.1"/>
    </source>
</evidence>
<dbReference type="Proteomes" id="UP001652660">
    <property type="component" value="Chromosome 9c"/>
</dbReference>
<protein>
    <submittedName>
        <fullName evidence="2">Uncharacterized protein</fullName>
    </submittedName>
</protein>
<keyword evidence="1" id="KW-1185">Reference proteome</keyword>
<dbReference type="InterPro" id="IPR043502">
    <property type="entry name" value="DNA/RNA_pol_sf"/>
</dbReference>
<reference evidence="2" key="1">
    <citation type="submission" date="2025-08" db="UniProtKB">
        <authorList>
            <consortium name="RefSeq"/>
        </authorList>
    </citation>
    <scope>IDENTIFICATION</scope>
    <source>
        <tissue evidence="2">Leaves</tissue>
    </source>
</reference>
<dbReference type="RefSeq" id="XP_071920681.1">
    <property type="nucleotide sequence ID" value="XM_072064580.1"/>
</dbReference>
<dbReference type="PANTHER" id="PTHR15503:SF45">
    <property type="entry name" value="RNA-DIRECTED DNA POLYMERASE HOMOLOG"/>
    <property type="match status" value="1"/>
</dbReference>
<dbReference type="GeneID" id="140014167"/>
<accession>A0ABM4VMC8</accession>
<evidence type="ECO:0000313" key="1">
    <source>
        <dbReference type="Proteomes" id="UP001652660"/>
    </source>
</evidence>
<proteinExistence type="predicted"/>